<name>A0A6J5LY65_9CAUD</name>
<protein>
    <submittedName>
        <fullName evidence="1">Uncharacterized protein</fullName>
    </submittedName>
</protein>
<sequence length="58" mass="6473">MPKNNTSPRTPKQIEAFKEYRANLTAITKPPKADQPPMTIDLSKMDTSKLQTITKGAK</sequence>
<evidence type="ECO:0000313" key="1">
    <source>
        <dbReference type="EMBL" id="CAB4139455.1"/>
    </source>
</evidence>
<reference evidence="1" key="1">
    <citation type="submission" date="2020-04" db="EMBL/GenBank/DDBJ databases">
        <authorList>
            <person name="Chiriac C."/>
            <person name="Salcher M."/>
            <person name="Ghai R."/>
            <person name="Kavagutti S V."/>
        </authorList>
    </citation>
    <scope>NUCLEOTIDE SEQUENCE</scope>
</reference>
<dbReference type="EMBL" id="LR796351">
    <property type="protein sequence ID" value="CAB4139455.1"/>
    <property type="molecule type" value="Genomic_DNA"/>
</dbReference>
<gene>
    <name evidence="1" type="ORF">UFOVP338_43</name>
</gene>
<accession>A0A6J5LY65</accession>
<proteinExistence type="predicted"/>
<organism evidence="1">
    <name type="scientific">uncultured Caudovirales phage</name>
    <dbReference type="NCBI Taxonomy" id="2100421"/>
    <lineage>
        <taxon>Viruses</taxon>
        <taxon>Duplodnaviria</taxon>
        <taxon>Heunggongvirae</taxon>
        <taxon>Uroviricota</taxon>
        <taxon>Caudoviricetes</taxon>
        <taxon>Peduoviridae</taxon>
        <taxon>Maltschvirus</taxon>
        <taxon>Maltschvirus maltsch</taxon>
    </lineage>
</organism>